<comment type="caution">
    <text evidence="2">The sequence shown here is derived from an EMBL/GenBank/DDBJ whole genome shotgun (WGS) entry which is preliminary data.</text>
</comment>
<dbReference type="Proteomes" id="UP000179237">
    <property type="component" value="Unassembled WGS sequence"/>
</dbReference>
<protein>
    <submittedName>
        <fullName evidence="2">Uncharacterized protein</fullName>
    </submittedName>
</protein>
<proteinExistence type="predicted"/>
<keyword evidence="1" id="KW-0812">Transmembrane</keyword>
<keyword evidence="1" id="KW-0472">Membrane</keyword>
<gene>
    <name evidence="2" type="ORF">A2572_03940</name>
</gene>
<organism evidence="2 3">
    <name type="scientific">Candidatus Collierbacteria bacterium RIFOXYD1_FULL_40_9</name>
    <dbReference type="NCBI Taxonomy" id="1817731"/>
    <lineage>
        <taxon>Bacteria</taxon>
        <taxon>Candidatus Collieribacteriota</taxon>
    </lineage>
</organism>
<dbReference type="AlphaFoldDB" id="A0A1F5FV96"/>
<evidence type="ECO:0000313" key="3">
    <source>
        <dbReference type="Proteomes" id="UP000179237"/>
    </source>
</evidence>
<evidence type="ECO:0000256" key="1">
    <source>
        <dbReference type="SAM" id="Phobius"/>
    </source>
</evidence>
<dbReference type="EMBL" id="MFAQ01000014">
    <property type="protein sequence ID" value="OGD83515.1"/>
    <property type="molecule type" value="Genomic_DNA"/>
</dbReference>
<accession>A0A1F5FV96</accession>
<keyword evidence="1" id="KW-1133">Transmembrane helix</keyword>
<evidence type="ECO:0000313" key="2">
    <source>
        <dbReference type="EMBL" id="OGD83515.1"/>
    </source>
</evidence>
<reference evidence="2 3" key="1">
    <citation type="journal article" date="2016" name="Nat. Commun.">
        <title>Thousands of microbial genomes shed light on interconnected biogeochemical processes in an aquifer system.</title>
        <authorList>
            <person name="Anantharaman K."/>
            <person name="Brown C.T."/>
            <person name="Hug L.A."/>
            <person name="Sharon I."/>
            <person name="Castelle C.J."/>
            <person name="Probst A.J."/>
            <person name="Thomas B.C."/>
            <person name="Singh A."/>
            <person name="Wilkins M.J."/>
            <person name="Karaoz U."/>
            <person name="Brodie E.L."/>
            <person name="Williams K.H."/>
            <person name="Hubbard S.S."/>
            <person name="Banfield J.F."/>
        </authorList>
    </citation>
    <scope>NUCLEOTIDE SEQUENCE [LARGE SCALE GENOMIC DNA]</scope>
</reference>
<feature type="transmembrane region" description="Helical" evidence="1">
    <location>
        <begin position="25"/>
        <end position="49"/>
    </location>
</feature>
<sequence>MLPEYPENEDHGENKESGLVRFVKIFLIAVALILLGVLLGILASSFFGASIANNPQIPKPTQVMDNNSMLVPSVASQSADSEKVSEANYTNKIEYRNNGAGAYSFDLLLTDDWKIATKSTDKNNISIKLINQDLYVNLFYNPTSKTSKSEVCLQSEEIAPKNIPYLKYSQYKDLQVGDLAWRLVKNSQSSQSASYLICEQNSNNQYVSLTSVGFITSGKENGNETNTTEENKILSLFKGLKIITSTSSATPKK</sequence>
<name>A0A1F5FV96_9BACT</name>